<dbReference type="SUPFAM" id="SSF56112">
    <property type="entry name" value="Protein kinase-like (PK-like)"/>
    <property type="match status" value="1"/>
</dbReference>
<dbReference type="PANTHER" id="PTHR24058:SF28">
    <property type="entry name" value="SERINE_THREONINE-PROTEIN KINASE MINIBRAIN"/>
    <property type="match status" value="1"/>
</dbReference>
<evidence type="ECO:0000313" key="15">
    <source>
        <dbReference type="Proteomes" id="UP000008743"/>
    </source>
</evidence>
<dbReference type="CDD" id="cd14226">
    <property type="entry name" value="PKc_DYRK1"/>
    <property type="match status" value="1"/>
</dbReference>
<dbReference type="RefSeq" id="XP_004365734.1">
    <property type="nucleotide sequence ID" value="XM_004365677.2"/>
</dbReference>
<dbReference type="STRING" id="595528.A0A0D2WI02"/>
<comment type="catalytic activity">
    <reaction evidence="9">
        <text>L-threonyl-[protein] + ATP = O-phospho-L-threonyl-[protein] + ADP + H(+)</text>
        <dbReference type="Rhea" id="RHEA:46608"/>
        <dbReference type="Rhea" id="RHEA-COMP:11060"/>
        <dbReference type="Rhea" id="RHEA-COMP:11605"/>
        <dbReference type="ChEBI" id="CHEBI:15378"/>
        <dbReference type="ChEBI" id="CHEBI:30013"/>
        <dbReference type="ChEBI" id="CHEBI:30616"/>
        <dbReference type="ChEBI" id="CHEBI:61977"/>
        <dbReference type="ChEBI" id="CHEBI:456216"/>
        <dbReference type="EC" id="2.7.12.1"/>
    </reaction>
</comment>
<dbReference type="EC" id="2.7.12.1" evidence="2"/>
<dbReference type="GO" id="GO:0004712">
    <property type="term" value="F:protein serine/threonine/tyrosine kinase activity"/>
    <property type="evidence" value="ECO:0007669"/>
    <property type="project" value="UniProtKB-EC"/>
</dbReference>
<evidence type="ECO:0000259" key="13">
    <source>
        <dbReference type="PROSITE" id="PS50011"/>
    </source>
</evidence>
<feature type="compositionally biased region" description="Low complexity" evidence="12">
    <location>
        <begin position="13"/>
        <end position="31"/>
    </location>
</feature>
<dbReference type="InterPro" id="IPR050494">
    <property type="entry name" value="Ser_Thr_dual-spec_kinase"/>
</dbReference>
<evidence type="ECO:0000256" key="6">
    <source>
        <dbReference type="ARBA" id="ARBA00022777"/>
    </source>
</evidence>
<dbReference type="GO" id="GO:0004674">
    <property type="term" value="F:protein serine/threonine kinase activity"/>
    <property type="evidence" value="ECO:0007669"/>
    <property type="project" value="UniProtKB-KW"/>
</dbReference>
<reference evidence="15" key="1">
    <citation type="submission" date="2011-02" db="EMBL/GenBank/DDBJ databases">
        <title>The Genome Sequence of Capsaspora owczarzaki ATCC 30864.</title>
        <authorList>
            <person name="Russ C."/>
            <person name="Cuomo C."/>
            <person name="Burger G."/>
            <person name="Gray M.W."/>
            <person name="Holland P.W.H."/>
            <person name="King N."/>
            <person name="Lang F.B.F."/>
            <person name="Roger A.J."/>
            <person name="Ruiz-Trillo I."/>
            <person name="Young S.K."/>
            <person name="Zeng Q."/>
            <person name="Gargeya S."/>
            <person name="Alvarado L."/>
            <person name="Berlin A."/>
            <person name="Chapman S.B."/>
            <person name="Chen Z."/>
            <person name="Freedman E."/>
            <person name="Gellesch M."/>
            <person name="Goldberg J."/>
            <person name="Griggs A."/>
            <person name="Gujja S."/>
            <person name="Heilman E."/>
            <person name="Heiman D."/>
            <person name="Howarth C."/>
            <person name="Mehta T."/>
            <person name="Neiman D."/>
            <person name="Pearson M."/>
            <person name="Roberts A."/>
            <person name="Saif S."/>
            <person name="Shea T."/>
            <person name="Shenoy N."/>
            <person name="Sisk P."/>
            <person name="Stolte C."/>
            <person name="Sykes S."/>
            <person name="White J."/>
            <person name="Yandava C."/>
            <person name="Haas B."/>
            <person name="Nusbaum C."/>
            <person name="Birren B."/>
        </authorList>
    </citation>
    <scope>NUCLEOTIDE SEQUENCE</scope>
    <source>
        <strain evidence="15">ATCC 30864</strain>
    </source>
</reference>
<feature type="binding site" evidence="11">
    <location>
        <position position="322"/>
    </location>
    <ligand>
        <name>ATP</name>
        <dbReference type="ChEBI" id="CHEBI:30616"/>
    </ligand>
</feature>
<dbReference type="FunFam" id="3.30.200.20:FF:000087">
    <property type="entry name" value="Dual specificity tyrosine-phosphorylation-regulated kinase 1A"/>
    <property type="match status" value="1"/>
</dbReference>
<feature type="compositionally biased region" description="Low complexity" evidence="12">
    <location>
        <begin position="55"/>
        <end position="125"/>
    </location>
</feature>
<dbReference type="Gene3D" id="3.30.200.20">
    <property type="entry name" value="Phosphorylase Kinase, domain 1"/>
    <property type="match status" value="1"/>
</dbReference>
<dbReference type="GO" id="GO:0005524">
    <property type="term" value="F:ATP binding"/>
    <property type="evidence" value="ECO:0007669"/>
    <property type="project" value="UniProtKB-UniRule"/>
</dbReference>
<keyword evidence="5 11" id="KW-0547">Nucleotide-binding</keyword>
<evidence type="ECO:0000256" key="9">
    <source>
        <dbReference type="ARBA" id="ARBA00049308"/>
    </source>
</evidence>
<dbReference type="InterPro" id="IPR017441">
    <property type="entry name" value="Protein_kinase_ATP_BS"/>
</dbReference>
<feature type="compositionally biased region" description="Low complexity" evidence="12">
    <location>
        <begin position="136"/>
        <end position="146"/>
    </location>
</feature>
<dbReference type="Gene3D" id="1.10.510.10">
    <property type="entry name" value="Transferase(Phosphotransferase) domain 1"/>
    <property type="match status" value="1"/>
</dbReference>
<feature type="region of interest" description="Disordered" evidence="12">
    <location>
        <begin position="1"/>
        <end position="174"/>
    </location>
</feature>
<dbReference type="AlphaFoldDB" id="A0A0D2WI02"/>
<feature type="region of interest" description="Disordered" evidence="12">
    <location>
        <begin position="214"/>
        <end position="271"/>
    </location>
</feature>
<dbReference type="Pfam" id="PF00069">
    <property type="entry name" value="Pkinase"/>
    <property type="match status" value="1"/>
</dbReference>
<dbReference type="InParanoid" id="A0A0D2WI02"/>
<feature type="compositionally biased region" description="Low complexity" evidence="12">
    <location>
        <begin position="219"/>
        <end position="265"/>
    </location>
</feature>
<evidence type="ECO:0000256" key="4">
    <source>
        <dbReference type="ARBA" id="ARBA00022679"/>
    </source>
</evidence>
<accession>A0A0D2WI02</accession>
<keyword evidence="3" id="KW-0723">Serine/threonine-protein kinase</keyword>
<dbReference type="FunCoup" id="A0A0D2WI02">
    <property type="interactions" value="262"/>
</dbReference>
<evidence type="ECO:0000256" key="2">
    <source>
        <dbReference type="ARBA" id="ARBA00013203"/>
    </source>
</evidence>
<dbReference type="InterPro" id="IPR008271">
    <property type="entry name" value="Ser/Thr_kinase_AS"/>
</dbReference>
<name>A0A0D2WI02_CAPO3</name>
<organism evidence="14 15">
    <name type="scientific">Capsaspora owczarzaki (strain ATCC 30864)</name>
    <dbReference type="NCBI Taxonomy" id="595528"/>
    <lineage>
        <taxon>Eukaryota</taxon>
        <taxon>Filasterea</taxon>
        <taxon>Capsaspora</taxon>
    </lineage>
</organism>
<gene>
    <name evidence="14" type="ORF">CAOG_000863</name>
</gene>
<dbReference type="PROSITE" id="PS00107">
    <property type="entry name" value="PROTEIN_KINASE_ATP"/>
    <property type="match status" value="1"/>
</dbReference>
<evidence type="ECO:0000256" key="12">
    <source>
        <dbReference type="SAM" id="MobiDB-lite"/>
    </source>
</evidence>
<protein>
    <recommendedName>
        <fullName evidence="2">dual-specificity kinase</fullName>
        <ecNumber evidence="2">2.7.12.1</ecNumber>
    </recommendedName>
</protein>
<evidence type="ECO:0000313" key="14">
    <source>
        <dbReference type="EMBL" id="KJE89380.1"/>
    </source>
</evidence>
<comment type="catalytic activity">
    <reaction evidence="10">
        <text>L-tyrosyl-[protein] + ATP = O-phospho-L-tyrosyl-[protein] + ADP + H(+)</text>
        <dbReference type="Rhea" id="RHEA:10596"/>
        <dbReference type="Rhea" id="RHEA-COMP:10136"/>
        <dbReference type="Rhea" id="RHEA-COMP:20101"/>
        <dbReference type="ChEBI" id="CHEBI:15378"/>
        <dbReference type="ChEBI" id="CHEBI:30616"/>
        <dbReference type="ChEBI" id="CHEBI:46858"/>
        <dbReference type="ChEBI" id="CHEBI:61978"/>
        <dbReference type="ChEBI" id="CHEBI:456216"/>
        <dbReference type="EC" id="2.7.12.1"/>
    </reaction>
</comment>
<dbReference type="PhylomeDB" id="A0A0D2WI02"/>
<keyword evidence="6 14" id="KW-0418">Kinase</keyword>
<dbReference type="PANTHER" id="PTHR24058">
    <property type="entry name" value="DUAL SPECIFICITY PROTEIN KINASE"/>
    <property type="match status" value="1"/>
</dbReference>
<dbReference type="OrthoDB" id="9332038at2759"/>
<feature type="compositionally biased region" description="Low complexity" evidence="12">
    <location>
        <begin position="155"/>
        <end position="174"/>
    </location>
</feature>
<evidence type="ECO:0000256" key="7">
    <source>
        <dbReference type="ARBA" id="ARBA00022840"/>
    </source>
</evidence>
<comment type="catalytic activity">
    <reaction evidence="8">
        <text>L-seryl-[protein] + ATP = O-phospho-L-seryl-[protein] + ADP + H(+)</text>
        <dbReference type="Rhea" id="RHEA:17989"/>
        <dbReference type="Rhea" id="RHEA-COMP:9863"/>
        <dbReference type="Rhea" id="RHEA-COMP:11604"/>
        <dbReference type="ChEBI" id="CHEBI:15378"/>
        <dbReference type="ChEBI" id="CHEBI:29999"/>
        <dbReference type="ChEBI" id="CHEBI:30616"/>
        <dbReference type="ChEBI" id="CHEBI:83421"/>
        <dbReference type="ChEBI" id="CHEBI:456216"/>
        <dbReference type="EC" id="2.7.12.1"/>
    </reaction>
</comment>
<keyword evidence="4" id="KW-0808">Transferase</keyword>
<dbReference type="InterPro" id="IPR000719">
    <property type="entry name" value="Prot_kinase_dom"/>
</dbReference>
<evidence type="ECO:0000256" key="3">
    <source>
        <dbReference type="ARBA" id="ARBA00022527"/>
    </source>
</evidence>
<feature type="domain" description="Protein kinase" evidence="13">
    <location>
        <begin position="293"/>
        <end position="614"/>
    </location>
</feature>
<sequence length="633" mass="69977">MSGSNRGSGEIEASSAPMSIYSSSPGTSTSSAMILGSPPSSAASMNGVAPMSNGATTRAAARQQQLQQQVQQQVQQHALQPSPVPSQQSLSLIQLQQQQQQQQQQHHQQQLPQPQQQQQQQQPQQPQQPQPPSQPPQQLQQQQQQLTHLYDQTMAAAASPPTSSSGTPSTSTAPAILAPGFVSRRLRNVAPVNRLSVELIATYKHINERYYSAKNKRQANPSGKAAAPASASSSTKASADAAASAESKPTGNSASAGSNGASSGARAVRTNDGFDDEHHDYIVRSGEVWLDRYEIHNLIGKGSFGQVVQAIDRHTNEMVAIKVIKNKHAFSMQAKIEIELLEYMNRNDPEDNHCIVRLKHHFEFRNHLCLVFEMLSYNLYDLLRNNNFNGVSVNLVRKFAHQILTALAFLSSTEINIIHCDLKPENILLRNPRRSAIKLIDFGSSCRFGEKLYKYIQSRFYRSPEVLLGIPYTVAIDMWSLGCILVEMHTGTPLFGGKNEYDQIGKICEVCGVPPDAMLEEAPRRSMYFTTDSSTGKYALRPPKDKTKQFLPAGSRQLADILGIATGGPLGRRMGEKGHSREEYEQFLNLVLRLLDLDPYTRITPREALMHPFFADYTPSSSHNTAMYVANVR</sequence>
<feature type="compositionally biased region" description="Pro residues" evidence="12">
    <location>
        <begin position="126"/>
        <end position="135"/>
    </location>
</feature>
<dbReference type="InterPro" id="IPR011009">
    <property type="entry name" value="Kinase-like_dom_sf"/>
</dbReference>
<evidence type="ECO:0000256" key="1">
    <source>
        <dbReference type="ARBA" id="ARBA00008867"/>
    </source>
</evidence>
<evidence type="ECO:0000256" key="10">
    <source>
        <dbReference type="ARBA" id="ARBA00051680"/>
    </source>
</evidence>
<evidence type="ECO:0000256" key="11">
    <source>
        <dbReference type="PROSITE-ProRule" id="PRU10141"/>
    </source>
</evidence>
<dbReference type="eggNOG" id="KOG0667">
    <property type="taxonomic scope" value="Eukaryota"/>
</dbReference>
<dbReference type="EMBL" id="KE346360">
    <property type="protein sequence ID" value="KJE89380.1"/>
    <property type="molecule type" value="Genomic_DNA"/>
</dbReference>
<dbReference type="PROSITE" id="PS00108">
    <property type="entry name" value="PROTEIN_KINASE_ST"/>
    <property type="match status" value="1"/>
</dbReference>
<dbReference type="OMA" id="YKHINER"/>
<evidence type="ECO:0000256" key="8">
    <source>
        <dbReference type="ARBA" id="ARBA00049003"/>
    </source>
</evidence>
<comment type="similarity">
    <text evidence="1">Belongs to the protein kinase superfamily. CMGC Ser/Thr protein kinase family. MNB/DYRK subfamily.</text>
</comment>
<dbReference type="SMART" id="SM00220">
    <property type="entry name" value="S_TKc"/>
    <property type="match status" value="1"/>
</dbReference>
<proteinExistence type="inferred from homology"/>
<keyword evidence="15" id="KW-1185">Reference proteome</keyword>
<keyword evidence="7 11" id="KW-0067">ATP-binding</keyword>
<dbReference type="PROSITE" id="PS50011">
    <property type="entry name" value="PROTEIN_KINASE_DOM"/>
    <property type="match status" value="1"/>
</dbReference>
<dbReference type="Proteomes" id="UP000008743">
    <property type="component" value="Unassembled WGS sequence"/>
</dbReference>
<evidence type="ECO:0000256" key="5">
    <source>
        <dbReference type="ARBA" id="ARBA00022741"/>
    </source>
</evidence>
<dbReference type="InterPro" id="IPR044131">
    <property type="entry name" value="PKc_DYR1A/1B"/>
</dbReference>